<dbReference type="RefSeq" id="WP_304560811.1">
    <property type="nucleotide sequence ID" value="NZ_JAUQSZ010000005.1"/>
</dbReference>
<gene>
    <name evidence="1" type="ORF">Q5H94_08380</name>
</gene>
<reference evidence="1" key="1">
    <citation type="submission" date="2023-07" db="EMBL/GenBank/DDBJ databases">
        <authorList>
            <person name="Kim M.K."/>
        </authorList>
    </citation>
    <scope>NUCLEOTIDE SEQUENCE</scope>
    <source>
        <strain evidence="1">CA1-15</strain>
    </source>
</reference>
<evidence type="ECO:0000313" key="2">
    <source>
        <dbReference type="Proteomes" id="UP001176468"/>
    </source>
</evidence>
<comment type="caution">
    <text evidence="1">The sequence shown here is derived from an EMBL/GenBank/DDBJ whole genome shotgun (WGS) entry which is preliminary data.</text>
</comment>
<proteinExistence type="predicted"/>
<name>A0ABT8ZXN9_9SPHN</name>
<accession>A0ABT8ZXN9</accession>
<protein>
    <recommendedName>
        <fullName evidence="3">DUF4136 domain-containing protein</fullName>
    </recommendedName>
</protein>
<sequence length="169" mass="17091">MTALALPAAAEPMRPGTVSVVLTTPGGSAEAERPVIDAVQQALSDAAFVVMPTAGHSRYIAQIAVAQEDRGSVTARTVPGKATGSVGGWGAQGSVTLPSSKRALRDLVMTELKVTLVTRANGKAVWSGRATTAQVEGTRQGDPAAVFGKLATAVLSRFPGAATGLISVP</sequence>
<dbReference type="Proteomes" id="UP001176468">
    <property type="component" value="Unassembled WGS sequence"/>
</dbReference>
<evidence type="ECO:0008006" key="3">
    <source>
        <dbReference type="Google" id="ProtNLM"/>
    </source>
</evidence>
<organism evidence="1 2">
    <name type="scientific">Sphingomonas immobilis</name>
    <dbReference type="NCBI Taxonomy" id="3063997"/>
    <lineage>
        <taxon>Bacteria</taxon>
        <taxon>Pseudomonadati</taxon>
        <taxon>Pseudomonadota</taxon>
        <taxon>Alphaproteobacteria</taxon>
        <taxon>Sphingomonadales</taxon>
        <taxon>Sphingomonadaceae</taxon>
        <taxon>Sphingomonas</taxon>
    </lineage>
</organism>
<keyword evidence="2" id="KW-1185">Reference proteome</keyword>
<evidence type="ECO:0000313" key="1">
    <source>
        <dbReference type="EMBL" id="MDO7842341.1"/>
    </source>
</evidence>
<dbReference type="EMBL" id="JAUQSZ010000005">
    <property type="protein sequence ID" value="MDO7842341.1"/>
    <property type="molecule type" value="Genomic_DNA"/>
</dbReference>